<evidence type="ECO:0000256" key="11">
    <source>
        <dbReference type="SAM" id="Coils"/>
    </source>
</evidence>
<keyword evidence="4" id="KW-0256">Endoplasmic reticulum</keyword>
<keyword evidence="5" id="KW-1133">Transmembrane helix</keyword>
<feature type="compositionally biased region" description="Polar residues" evidence="12">
    <location>
        <begin position="56"/>
        <end position="65"/>
    </location>
</feature>
<dbReference type="GO" id="GO:0034975">
    <property type="term" value="P:protein folding in endoplasmic reticulum"/>
    <property type="evidence" value="ECO:0007669"/>
    <property type="project" value="TreeGrafter"/>
</dbReference>
<evidence type="ECO:0000256" key="5">
    <source>
        <dbReference type="ARBA" id="ARBA00022989"/>
    </source>
</evidence>
<comment type="similarity">
    <text evidence="9">Belongs to the SLP1 family.</text>
</comment>
<evidence type="ECO:0000256" key="12">
    <source>
        <dbReference type="SAM" id="MobiDB-lite"/>
    </source>
</evidence>
<evidence type="ECO:0000256" key="8">
    <source>
        <dbReference type="ARBA" id="ARBA00046288"/>
    </source>
</evidence>
<dbReference type="SUPFAM" id="SSF49785">
    <property type="entry name" value="Galactose-binding domain-like"/>
    <property type="match status" value="1"/>
</dbReference>
<dbReference type="GO" id="GO:0005789">
    <property type="term" value="C:endoplasmic reticulum membrane"/>
    <property type="evidence" value="ECO:0007669"/>
    <property type="project" value="UniProtKB-SubCell"/>
</dbReference>
<dbReference type="InterPro" id="IPR008979">
    <property type="entry name" value="Galactose-bd-like_sf"/>
</dbReference>
<feature type="compositionally biased region" description="Polar residues" evidence="12">
    <location>
        <begin position="89"/>
        <end position="98"/>
    </location>
</feature>
<feature type="region of interest" description="Disordered" evidence="12">
    <location>
        <begin position="1170"/>
        <end position="1263"/>
    </location>
</feature>
<proteinExistence type="evidence at transcript level"/>
<feature type="compositionally biased region" description="Basic and acidic residues" evidence="12">
    <location>
        <begin position="805"/>
        <end position="826"/>
    </location>
</feature>
<dbReference type="InterPro" id="IPR012919">
    <property type="entry name" value="SUN_dom"/>
</dbReference>
<evidence type="ECO:0000256" key="6">
    <source>
        <dbReference type="ARBA" id="ARBA00023136"/>
    </source>
</evidence>
<dbReference type="FunFam" id="2.60.120.260:FF:000099">
    <property type="entry name" value="Uncharacterized protein, isoform C"/>
    <property type="match status" value="1"/>
</dbReference>
<feature type="compositionally biased region" description="Basic and acidic residues" evidence="12">
    <location>
        <begin position="839"/>
        <end position="855"/>
    </location>
</feature>
<keyword evidence="3 13" id="KW-0732">Signal</keyword>
<dbReference type="PANTHER" id="PTHR12953">
    <property type="entry name" value="MEMBRANE PROTEIN CH1 RELATED"/>
    <property type="match status" value="1"/>
</dbReference>
<feature type="compositionally biased region" description="Basic and acidic residues" evidence="12">
    <location>
        <begin position="307"/>
        <end position="318"/>
    </location>
</feature>
<evidence type="ECO:0000256" key="13">
    <source>
        <dbReference type="SAM" id="SignalP"/>
    </source>
</evidence>
<organism evidence="15">
    <name type="scientific">Phallusia mammillata</name>
    <dbReference type="NCBI Taxonomy" id="59560"/>
    <lineage>
        <taxon>Eukaryota</taxon>
        <taxon>Metazoa</taxon>
        <taxon>Chordata</taxon>
        <taxon>Tunicata</taxon>
        <taxon>Ascidiacea</taxon>
        <taxon>Phlebobranchia</taxon>
        <taxon>Ascidiidae</taxon>
        <taxon>Phallusia</taxon>
    </lineage>
</organism>
<feature type="region of interest" description="Disordered" evidence="12">
    <location>
        <begin position="143"/>
        <end position="275"/>
    </location>
</feature>
<dbReference type="InterPro" id="IPR045120">
    <property type="entry name" value="Suco/Slp1-like"/>
</dbReference>
<reference evidence="15" key="1">
    <citation type="submission" date="2020-04" db="EMBL/GenBank/DDBJ databases">
        <authorList>
            <person name="Neveu A P."/>
        </authorList>
    </citation>
    <scope>NUCLEOTIDE SEQUENCE</scope>
    <source>
        <tissue evidence="15">Whole embryo</tissue>
    </source>
</reference>
<feature type="compositionally biased region" description="Basic and acidic residues" evidence="12">
    <location>
        <begin position="735"/>
        <end position="788"/>
    </location>
</feature>
<evidence type="ECO:0000256" key="9">
    <source>
        <dbReference type="ARBA" id="ARBA00061226"/>
    </source>
</evidence>
<feature type="compositionally biased region" description="Polar residues" evidence="12">
    <location>
        <begin position="1193"/>
        <end position="1202"/>
    </location>
</feature>
<gene>
    <name evidence="15" type="primary">Suco</name>
</gene>
<feature type="compositionally biased region" description="Polar residues" evidence="12">
    <location>
        <begin position="25"/>
        <end position="42"/>
    </location>
</feature>
<dbReference type="EMBL" id="LR790828">
    <property type="protein sequence ID" value="CAB3266690.1"/>
    <property type="molecule type" value="mRNA"/>
</dbReference>
<sequence length="1333" mass="148149">MKIKHWICVVLILLNHLSHSPLAESSVNQNDQQANKTSQATNHTEKSPATLLDSPIGNNTSQQVPKLNENEVKNQEKLLEIKELLLETNEPQETSPELTETEEKRSKSENILDIDFISKQAVQVAEEKDNPSDESLTVAVTEKDSLENKQESSDEPSKVAPQLEATREVDVETSTEDHVRQEQQPDTVSVKELTQERIEDDSKTGAPIQVETATNNDQSDNEQTDDNKQPVNDETENLNVAKADETLDETKSPEAEGKGENQSSENLGEVHEEKVKDAKDEKLDLLETENLDAAVGDNKTSGENENVETKVDSSEDKHEHVKLEVDSIKSFEEWKKQQIQDREEAAAIDPNSLNQRTIRTKKTQVNYASQDCGAKILAQNSESKHVSAILDENKDMYMLNPCSANIWFVVELCEPIQVRQLQLANLELFSSAPKLFDVYISERYPAREWHLLGTFEARNERSVQTFAPNQNDIMFAKYIKFEMKSHFGNEHFCPLTLVRVLGVSMVEEYEETEEKENKKPVASDTDPLTAGELKSEGLTDSEETEGGSIGKMLNIVKSAVDNLLGNGPSTNDNATRTNQTEQGASGNESQDDDVIDPNWESPVTLVTNRSEVERSKGRSDSPLVTLVQAGDGQEIVLVDGSRFDPPLVNLAFLSKFTTRHFSTNLCWFLEFVYRVSLLSCIVQPHHNQTSVSHAFVETLRKPPHNVTTAPPAPKDKPVSPENPSSPLVTKNIPKTVEKTDELTDDPQSLHEHQTDQPDMSENKTESLTDDKVAESDASIRDHVIEPNEPKPVLKITPIPVGLKGADTKKDHKCLPDENKPETKPIEAPHTLDVTSDDVIDIKSPDIQEQPQKIETDSDSPNENAKTLETKDAVTSDGDVTQPSAPDDTPDDVVESVSAKESASQDEGDSSEKDLTDPVKEDNSEKTLDEIKIQPPQEEVTEQFTTPAPTLPPTQEEPATAIPPLDGAEASNRDQQLNTIEEDQVVINPGTNQKESVLMRLSNRIRALEQNMSLSSDYLEDLSQRYRRQMDEMQKAFNRTKTKLADAARKAEESDHKQTDAIHTAHNKTELLREQLNDMTDGFEYLNRQMVARHLCLMAVESVVLIVITVTCFRARLVRLAKRVEHAEKLVKKFHLEHNAMLTNGLIHSNGKVSTKKRKIAVKTISSDRVENLHRSSSLVNKDRSTTLHLQPPSGRNANSSPTFMRRKPLKGVHKKKAGTQCNKNRKMNGTTSKNLYTSSSANGGPPVSGNGYHGNRRGSPSGVLISDMLLSSQQHSASKTAGKKSDSKRLETKVPVYNTPAIAFPSKLTSNVGCRNNHLPWASSPGVLSGKAR</sequence>
<protein>
    <submittedName>
        <fullName evidence="15">SUN domain-containing ossification factor-like</fullName>
    </submittedName>
</protein>
<keyword evidence="11" id="KW-0175">Coiled coil</keyword>
<evidence type="ECO:0000256" key="7">
    <source>
        <dbReference type="ARBA" id="ARBA00023180"/>
    </source>
</evidence>
<feature type="region of interest" description="Disordered" evidence="12">
    <location>
        <begin position="563"/>
        <end position="599"/>
    </location>
</feature>
<feature type="compositionally biased region" description="Basic residues" evidence="12">
    <location>
        <begin position="1204"/>
        <end position="1217"/>
    </location>
</feature>
<keyword evidence="6" id="KW-0472">Membrane</keyword>
<feature type="signal peptide" evidence="13">
    <location>
        <begin position="1"/>
        <end position="23"/>
    </location>
</feature>
<dbReference type="Gene3D" id="2.60.120.260">
    <property type="entry name" value="Galactose-binding domain-like"/>
    <property type="match status" value="1"/>
</dbReference>
<feature type="compositionally biased region" description="Basic and acidic residues" evidence="12">
    <location>
        <begin position="143"/>
        <end position="157"/>
    </location>
</feature>
<feature type="compositionally biased region" description="Basic and acidic residues" evidence="12">
    <location>
        <begin position="165"/>
        <end position="183"/>
    </location>
</feature>
<feature type="coiled-coil region" evidence="11">
    <location>
        <begin position="990"/>
        <end position="1049"/>
    </location>
</feature>
<feature type="compositionally biased region" description="Basic and acidic residues" evidence="12">
    <location>
        <begin position="193"/>
        <end position="203"/>
    </location>
</feature>
<dbReference type="Pfam" id="PF07738">
    <property type="entry name" value="Sad1_UNC"/>
    <property type="match status" value="1"/>
</dbReference>
<feature type="region of interest" description="Disordered" evidence="12">
    <location>
        <begin position="511"/>
        <end position="548"/>
    </location>
</feature>
<evidence type="ECO:0000313" key="15">
    <source>
        <dbReference type="EMBL" id="CAB3266690.1"/>
    </source>
</evidence>
<name>A0A6F9DUJ9_9ASCI</name>
<feature type="region of interest" description="Disordered" evidence="12">
    <location>
        <begin position="85"/>
        <end position="107"/>
    </location>
</feature>
<comment type="subcellular location">
    <subcellularLocation>
        <location evidence="8">Endomembrane system</location>
        <topology evidence="8">Single-pass type I membrane protein</topology>
    </subcellularLocation>
    <subcellularLocation>
        <location evidence="1">Endoplasmic reticulum membrane</location>
        <topology evidence="1">Single-pass membrane protein</topology>
    </subcellularLocation>
</comment>
<feature type="compositionally biased region" description="Polar residues" evidence="12">
    <location>
        <begin position="1219"/>
        <end position="1242"/>
    </location>
</feature>
<feature type="region of interest" description="Disordered" evidence="12">
    <location>
        <begin position="1272"/>
        <end position="1291"/>
    </location>
</feature>
<keyword evidence="7" id="KW-0325">Glycoprotein</keyword>
<accession>A0A6F9DUJ9</accession>
<feature type="compositionally biased region" description="Polar residues" evidence="12">
    <location>
        <begin position="567"/>
        <end position="588"/>
    </location>
</feature>
<feature type="domain" description="SUN" evidence="14">
    <location>
        <begin position="345"/>
        <end position="505"/>
    </location>
</feature>
<feature type="compositionally biased region" description="Basic and acidic residues" evidence="12">
    <location>
        <begin position="909"/>
        <end position="931"/>
    </location>
</feature>
<dbReference type="PANTHER" id="PTHR12953:SF0">
    <property type="entry name" value="SUN DOMAIN-CONTAINING OSSIFICATION FACTOR"/>
    <property type="match status" value="1"/>
</dbReference>
<dbReference type="PROSITE" id="PS51469">
    <property type="entry name" value="SUN"/>
    <property type="match status" value="1"/>
</dbReference>
<evidence type="ECO:0000259" key="14">
    <source>
        <dbReference type="PROSITE" id="PS51469"/>
    </source>
</evidence>
<feature type="chain" id="PRO_5026104636" evidence="13">
    <location>
        <begin position="24"/>
        <end position="1333"/>
    </location>
</feature>
<evidence type="ECO:0000256" key="3">
    <source>
        <dbReference type="ARBA" id="ARBA00022729"/>
    </source>
</evidence>
<keyword evidence="2" id="KW-0812">Transmembrane</keyword>
<feature type="compositionally biased region" description="Basic and acidic residues" evidence="12">
    <location>
        <begin position="242"/>
        <end position="259"/>
    </location>
</feature>
<evidence type="ECO:0000256" key="10">
    <source>
        <dbReference type="ARBA" id="ARBA00064635"/>
    </source>
</evidence>
<feature type="region of interest" description="Disordered" evidence="12">
    <location>
        <begin position="702"/>
        <end position="972"/>
    </location>
</feature>
<evidence type="ECO:0000256" key="4">
    <source>
        <dbReference type="ARBA" id="ARBA00022824"/>
    </source>
</evidence>
<feature type="region of interest" description="Disordered" evidence="12">
    <location>
        <begin position="25"/>
        <end position="71"/>
    </location>
</feature>
<feature type="region of interest" description="Disordered" evidence="12">
    <location>
        <begin position="295"/>
        <end position="318"/>
    </location>
</feature>
<comment type="subunit">
    <text evidence="10">Interacts with EMP65.</text>
</comment>
<evidence type="ECO:0000256" key="2">
    <source>
        <dbReference type="ARBA" id="ARBA00022692"/>
    </source>
</evidence>
<evidence type="ECO:0000256" key="1">
    <source>
        <dbReference type="ARBA" id="ARBA00004389"/>
    </source>
</evidence>